<evidence type="ECO:0000256" key="3">
    <source>
        <dbReference type="ARBA" id="ARBA00012951"/>
    </source>
</evidence>
<evidence type="ECO:0000256" key="9">
    <source>
        <dbReference type="ARBA" id="ARBA00022792"/>
    </source>
</evidence>
<keyword evidence="12" id="KW-1133">Transmembrane helix</keyword>
<evidence type="ECO:0000313" key="20">
    <source>
        <dbReference type="Proteomes" id="UP000245771"/>
    </source>
</evidence>
<evidence type="ECO:0000256" key="6">
    <source>
        <dbReference type="ARBA" id="ARBA00022660"/>
    </source>
</evidence>
<comment type="cofactor">
    <cofactor evidence="17">
        <name>heme c</name>
        <dbReference type="ChEBI" id="CHEBI:61717"/>
    </cofactor>
    <text evidence="17">Binds 1 heme c group covalently per subunit.</text>
</comment>
<dbReference type="InterPro" id="IPR002326">
    <property type="entry name" value="Cyt_c1"/>
</dbReference>
<keyword evidence="20" id="KW-1185">Reference proteome</keyword>
<evidence type="ECO:0000256" key="13">
    <source>
        <dbReference type="ARBA" id="ARBA00023004"/>
    </source>
</evidence>
<dbReference type="STRING" id="1280837.A0A316VBV6"/>
<evidence type="ECO:0000256" key="2">
    <source>
        <dbReference type="ARBA" id="ARBA00006488"/>
    </source>
</evidence>
<feature type="binding site" description="covalent" evidence="17">
    <location>
        <position position="238"/>
    </location>
    <ligand>
        <name>heme c</name>
        <dbReference type="ChEBI" id="CHEBI:61717"/>
    </ligand>
</feature>
<dbReference type="GO" id="GO:0008121">
    <property type="term" value="F:quinol-cytochrome-c reductase activity"/>
    <property type="evidence" value="ECO:0007669"/>
    <property type="project" value="UniProtKB-EC"/>
</dbReference>
<evidence type="ECO:0000256" key="10">
    <source>
        <dbReference type="ARBA" id="ARBA00022967"/>
    </source>
</evidence>
<dbReference type="EC" id="7.1.1.8" evidence="3"/>
<name>A0A316VBV6_9BASI</name>
<evidence type="ECO:0000256" key="12">
    <source>
        <dbReference type="ARBA" id="ARBA00022989"/>
    </source>
</evidence>
<feature type="binding site" description="covalent" evidence="17">
    <location>
        <position position="118"/>
    </location>
    <ligand>
        <name>heme c</name>
        <dbReference type="ChEBI" id="CHEBI:61717"/>
    </ligand>
</feature>
<keyword evidence="4" id="KW-0813">Transport</keyword>
<proteinExistence type="inferred from homology"/>
<dbReference type="InParanoid" id="A0A316VBV6"/>
<dbReference type="Proteomes" id="UP000245771">
    <property type="component" value="Unassembled WGS sequence"/>
</dbReference>
<dbReference type="FunFam" id="1.20.5.100:FF:000003">
    <property type="entry name" value="Cytochrome c1, heme protein, mitochondrial"/>
    <property type="match status" value="1"/>
</dbReference>
<dbReference type="PROSITE" id="PS51007">
    <property type="entry name" value="CYTC"/>
    <property type="match status" value="1"/>
</dbReference>
<dbReference type="Pfam" id="PF02167">
    <property type="entry name" value="Cytochrom_C1"/>
    <property type="match status" value="1"/>
</dbReference>
<evidence type="ECO:0000256" key="4">
    <source>
        <dbReference type="ARBA" id="ARBA00022448"/>
    </source>
</evidence>
<dbReference type="Gene3D" id="1.10.760.10">
    <property type="entry name" value="Cytochrome c-like domain"/>
    <property type="match status" value="1"/>
</dbReference>
<evidence type="ECO:0000256" key="17">
    <source>
        <dbReference type="PIRSR" id="PIRSR602326-1"/>
    </source>
</evidence>
<keyword evidence="11" id="KW-0249">Electron transport</keyword>
<keyword evidence="9" id="KW-0999">Mitochondrion inner membrane</keyword>
<keyword evidence="13 17" id="KW-0408">Iron</keyword>
<keyword evidence="6" id="KW-0679">Respiratory chain</keyword>
<dbReference type="InterPro" id="IPR036909">
    <property type="entry name" value="Cyt_c-like_dom_sf"/>
</dbReference>
<evidence type="ECO:0000256" key="7">
    <source>
        <dbReference type="ARBA" id="ARBA00022692"/>
    </source>
</evidence>
<feature type="binding site" description="covalent" evidence="17">
    <location>
        <position position="115"/>
    </location>
    <ligand>
        <name>heme c</name>
        <dbReference type="ChEBI" id="CHEBI:61717"/>
    </ligand>
</feature>
<evidence type="ECO:0000256" key="15">
    <source>
        <dbReference type="ARBA" id="ARBA00023136"/>
    </source>
</evidence>
<dbReference type="RefSeq" id="XP_025353763.1">
    <property type="nucleotide sequence ID" value="XM_025497346.1"/>
</dbReference>
<evidence type="ECO:0000256" key="11">
    <source>
        <dbReference type="ARBA" id="ARBA00022982"/>
    </source>
</evidence>
<dbReference type="PANTHER" id="PTHR10266:SF3">
    <property type="entry name" value="CYTOCHROME C1, HEME PROTEIN, MITOCHONDRIAL"/>
    <property type="match status" value="1"/>
</dbReference>
<accession>A0A316VBV6</accession>
<dbReference type="GO" id="GO:0006122">
    <property type="term" value="P:mitochondrial electron transport, ubiquinol to cytochrome c"/>
    <property type="evidence" value="ECO:0007669"/>
    <property type="project" value="TreeGrafter"/>
</dbReference>
<feature type="binding site" description="covalent" evidence="17">
    <location>
        <position position="119"/>
    </location>
    <ligand>
        <name>heme c</name>
        <dbReference type="ChEBI" id="CHEBI:61717"/>
    </ligand>
</feature>
<sequence>MAHLFNPARAALRSSVRGSIQSSVRHASTQAGGAAKAPFFASRTAAYGSTALAVGTMAWYAQMYGNGLPFVQEASANMIDEGLHPAHYPWSHNGSFETFDHASIRRGYQVYREVCAACHSLDRIAWRNLVGVSHTVDEAKAMAEEVEYEDGPNDEGEMFQRPGKLADHLPAPYPNSEAARAANNGGLPPDLSLITKARHGGGDYIFALLTGYTDPPAGYEVPEGLNFNPYFPGTKIAMARVLYDGLVEYPDGTPATTSQMAKDVVTFLSWASEPEHDQRKKMGVQALAIISTLFAMSIWVKRFKWSSVKSRKLIYNPPVTHN</sequence>
<dbReference type="Gene3D" id="1.20.5.100">
    <property type="entry name" value="Cytochrome c1, transmembrane anchor, C-terminal"/>
    <property type="match status" value="1"/>
</dbReference>
<dbReference type="InterPro" id="IPR021157">
    <property type="entry name" value="Cyt_c1_TM_anchor_C"/>
</dbReference>
<dbReference type="InterPro" id="IPR009056">
    <property type="entry name" value="Cyt_c-like_dom"/>
</dbReference>
<dbReference type="OrthoDB" id="5925at2759"/>
<keyword evidence="14" id="KW-0496">Mitochondrion</keyword>
<gene>
    <name evidence="19" type="ORF">FA14DRAFT_147342</name>
</gene>
<evidence type="ECO:0000256" key="1">
    <source>
        <dbReference type="ARBA" id="ARBA00004273"/>
    </source>
</evidence>
<comment type="catalytic activity">
    <reaction evidence="16">
        <text>a quinol + 2 Fe(III)-[cytochrome c](out) = a quinone + 2 Fe(II)-[cytochrome c](out) + 2 H(+)(out)</text>
        <dbReference type="Rhea" id="RHEA:11484"/>
        <dbReference type="Rhea" id="RHEA-COMP:10350"/>
        <dbReference type="Rhea" id="RHEA-COMP:14399"/>
        <dbReference type="ChEBI" id="CHEBI:15378"/>
        <dbReference type="ChEBI" id="CHEBI:24646"/>
        <dbReference type="ChEBI" id="CHEBI:29033"/>
        <dbReference type="ChEBI" id="CHEBI:29034"/>
        <dbReference type="ChEBI" id="CHEBI:132124"/>
        <dbReference type="EC" id="7.1.1.8"/>
    </reaction>
</comment>
<comment type="similarity">
    <text evidence="2">Belongs to the cytochrome c family.</text>
</comment>
<evidence type="ECO:0000256" key="5">
    <source>
        <dbReference type="ARBA" id="ARBA00022617"/>
    </source>
</evidence>
<dbReference type="PRINTS" id="PR00603">
    <property type="entry name" value="CYTOCHROMEC1"/>
</dbReference>
<dbReference type="AlphaFoldDB" id="A0A316VBV6"/>
<keyword evidence="8 17" id="KW-0479">Metal-binding</keyword>
<dbReference type="GO" id="GO:0005743">
    <property type="term" value="C:mitochondrial inner membrane"/>
    <property type="evidence" value="ECO:0007669"/>
    <property type="project" value="UniProtKB-SubCell"/>
</dbReference>
<protein>
    <recommendedName>
        <fullName evidence="3">quinol--cytochrome-c reductase</fullName>
        <ecNumber evidence="3">7.1.1.8</ecNumber>
    </recommendedName>
</protein>
<dbReference type="GO" id="GO:0046872">
    <property type="term" value="F:metal ion binding"/>
    <property type="evidence" value="ECO:0007669"/>
    <property type="project" value="UniProtKB-KW"/>
</dbReference>
<evidence type="ECO:0000256" key="16">
    <source>
        <dbReference type="ARBA" id="ARBA00029351"/>
    </source>
</evidence>
<dbReference type="GO" id="GO:0020037">
    <property type="term" value="F:heme binding"/>
    <property type="evidence" value="ECO:0007669"/>
    <property type="project" value="InterPro"/>
</dbReference>
<keyword evidence="5 17" id="KW-0349">Heme</keyword>
<feature type="domain" description="Cytochrome c" evidence="18">
    <location>
        <begin position="102"/>
        <end position="272"/>
    </location>
</feature>
<comment type="subcellular location">
    <subcellularLocation>
        <location evidence="1">Mitochondrion inner membrane</location>
    </subcellularLocation>
</comment>
<evidence type="ECO:0000256" key="14">
    <source>
        <dbReference type="ARBA" id="ARBA00023128"/>
    </source>
</evidence>
<keyword evidence="15" id="KW-0472">Membrane</keyword>
<dbReference type="FunFam" id="1.10.760.10:FF:000002">
    <property type="entry name" value="Cytochrome c1, heme protein"/>
    <property type="match status" value="1"/>
</dbReference>
<organism evidence="19 20">
    <name type="scientific">Meira miltonrushii</name>
    <dbReference type="NCBI Taxonomy" id="1280837"/>
    <lineage>
        <taxon>Eukaryota</taxon>
        <taxon>Fungi</taxon>
        <taxon>Dikarya</taxon>
        <taxon>Basidiomycota</taxon>
        <taxon>Ustilaginomycotina</taxon>
        <taxon>Exobasidiomycetes</taxon>
        <taxon>Exobasidiales</taxon>
        <taxon>Brachybasidiaceae</taxon>
        <taxon>Meira</taxon>
    </lineage>
</organism>
<reference evidence="19 20" key="1">
    <citation type="journal article" date="2018" name="Mol. Biol. Evol.">
        <title>Broad Genomic Sampling Reveals a Smut Pathogenic Ancestry of the Fungal Clade Ustilaginomycotina.</title>
        <authorList>
            <person name="Kijpornyongpan T."/>
            <person name="Mondo S.J."/>
            <person name="Barry K."/>
            <person name="Sandor L."/>
            <person name="Lee J."/>
            <person name="Lipzen A."/>
            <person name="Pangilinan J."/>
            <person name="LaButti K."/>
            <person name="Hainaut M."/>
            <person name="Henrissat B."/>
            <person name="Grigoriev I.V."/>
            <person name="Spatafora J.W."/>
            <person name="Aime M.C."/>
        </authorList>
    </citation>
    <scope>NUCLEOTIDE SEQUENCE [LARGE SCALE GENOMIC DNA]</scope>
    <source>
        <strain evidence="19 20">MCA 3882</strain>
    </source>
</reference>
<dbReference type="PANTHER" id="PTHR10266">
    <property type="entry name" value="CYTOCHROME C1"/>
    <property type="match status" value="1"/>
</dbReference>
<dbReference type="GeneID" id="37019127"/>
<keyword evidence="7" id="KW-0812">Transmembrane</keyword>
<evidence type="ECO:0000259" key="18">
    <source>
        <dbReference type="PROSITE" id="PS51007"/>
    </source>
</evidence>
<keyword evidence="10" id="KW-1278">Translocase</keyword>
<dbReference type="SUPFAM" id="SSF46626">
    <property type="entry name" value="Cytochrome c"/>
    <property type="match status" value="1"/>
</dbReference>
<evidence type="ECO:0000313" key="19">
    <source>
        <dbReference type="EMBL" id="PWN33461.1"/>
    </source>
</evidence>
<dbReference type="EMBL" id="KZ819604">
    <property type="protein sequence ID" value="PWN33461.1"/>
    <property type="molecule type" value="Genomic_DNA"/>
</dbReference>
<evidence type="ECO:0000256" key="8">
    <source>
        <dbReference type="ARBA" id="ARBA00022723"/>
    </source>
</evidence>
<dbReference type="FunCoup" id="A0A316VBV6">
    <property type="interactions" value="257"/>
</dbReference>
<dbReference type="SUPFAM" id="SSF81496">
    <property type="entry name" value="Cytochrome c1 subunit of cytochrome bc1 complex (Ubiquinol-cytochrome c reductase), transmembrane anchor"/>
    <property type="match status" value="1"/>
</dbReference>